<accession>A0ABS5PQQ6</accession>
<evidence type="ECO:0000313" key="2">
    <source>
        <dbReference type="EMBL" id="MBS7527262.1"/>
    </source>
</evidence>
<keyword evidence="1" id="KW-0812">Transmembrane</keyword>
<dbReference type="EMBL" id="JAHBCL010000018">
    <property type="protein sequence ID" value="MBS7527262.1"/>
    <property type="molecule type" value="Genomic_DNA"/>
</dbReference>
<sequence>MKESMLRWLKITAALTAGALALGGVIGLIFGWGFLSGAYVLTLIAAVMMMLVAIYYMVGSPGKRFDFFTQRRYREDDAKDSLSDAIGPIGIAVWLMAFGFFLESLLH</sequence>
<keyword evidence="1" id="KW-0472">Membrane</keyword>
<feature type="transmembrane region" description="Helical" evidence="1">
    <location>
        <begin position="37"/>
        <end position="58"/>
    </location>
</feature>
<comment type="caution">
    <text evidence="2">The sequence shown here is derived from an EMBL/GenBank/DDBJ whole genome shotgun (WGS) entry which is preliminary data.</text>
</comment>
<evidence type="ECO:0000256" key="1">
    <source>
        <dbReference type="SAM" id="Phobius"/>
    </source>
</evidence>
<dbReference type="RefSeq" id="WP_213237121.1">
    <property type="nucleotide sequence ID" value="NZ_JAHBCL010000018.1"/>
</dbReference>
<keyword evidence="1" id="KW-1133">Transmembrane helix</keyword>
<reference evidence="2 3" key="1">
    <citation type="submission" date="2021-05" db="EMBL/GenBank/DDBJ databases">
        <title>Fusibacter ferrireducens sp. nov., an anaerobic, sulfur- and Fe-reducing bacterium isolated from the mangrove sediment.</title>
        <authorList>
            <person name="Qiu D."/>
        </authorList>
    </citation>
    <scope>NUCLEOTIDE SEQUENCE [LARGE SCALE GENOMIC DNA]</scope>
    <source>
        <strain evidence="2 3">DSM 12116</strain>
    </source>
</reference>
<name>A0ABS5PQQ6_9FIRM</name>
<proteinExistence type="predicted"/>
<protein>
    <submittedName>
        <fullName evidence="2">Uncharacterized protein</fullName>
    </submittedName>
</protein>
<organism evidence="2 3">
    <name type="scientific">Fusibacter paucivorans</name>
    <dbReference type="NCBI Taxonomy" id="76009"/>
    <lineage>
        <taxon>Bacteria</taxon>
        <taxon>Bacillati</taxon>
        <taxon>Bacillota</taxon>
        <taxon>Clostridia</taxon>
        <taxon>Eubacteriales</taxon>
        <taxon>Eubacteriales Family XII. Incertae Sedis</taxon>
        <taxon>Fusibacter</taxon>
    </lineage>
</organism>
<dbReference type="Proteomes" id="UP000746471">
    <property type="component" value="Unassembled WGS sequence"/>
</dbReference>
<feature type="transmembrane region" description="Helical" evidence="1">
    <location>
        <begin position="81"/>
        <end position="102"/>
    </location>
</feature>
<gene>
    <name evidence="2" type="ORF">KHM83_11275</name>
</gene>
<keyword evidence="3" id="KW-1185">Reference proteome</keyword>
<evidence type="ECO:0000313" key="3">
    <source>
        <dbReference type="Proteomes" id="UP000746471"/>
    </source>
</evidence>